<name>A0A6J4R0S4_9ACTN</name>
<accession>A0A6J4R0S4</accession>
<organism evidence="3">
    <name type="scientific">uncultured Rubrobacteraceae bacterium</name>
    <dbReference type="NCBI Taxonomy" id="349277"/>
    <lineage>
        <taxon>Bacteria</taxon>
        <taxon>Bacillati</taxon>
        <taxon>Actinomycetota</taxon>
        <taxon>Rubrobacteria</taxon>
        <taxon>Rubrobacterales</taxon>
        <taxon>Rubrobacteraceae</taxon>
        <taxon>environmental samples</taxon>
    </lineage>
</organism>
<keyword evidence="2" id="KW-1133">Transmembrane helix</keyword>
<evidence type="ECO:0000313" key="3">
    <source>
        <dbReference type="EMBL" id="CAA9453719.1"/>
    </source>
</evidence>
<feature type="region of interest" description="Disordered" evidence="1">
    <location>
        <begin position="1"/>
        <end position="21"/>
    </location>
</feature>
<reference evidence="3" key="1">
    <citation type="submission" date="2020-02" db="EMBL/GenBank/DDBJ databases">
        <authorList>
            <person name="Meier V. D."/>
        </authorList>
    </citation>
    <scope>NUCLEOTIDE SEQUENCE</scope>
    <source>
        <strain evidence="3">AVDCRST_MAG37</strain>
    </source>
</reference>
<sequence>MSRTASRTSYRGLRNSDGLPRTAGVGLIILAGLIYLLVTPEYYGFAAYPGLLVFANFAGAMASAVVFIRGRNGVGCSGS</sequence>
<keyword evidence="2" id="KW-0472">Membrane</keyword>
<dbReference type="AlphaFoldDB" id="A0A6J4R0S4"/>
<dbReference type="EMBL" id="CADCVD010000132">
    <property type="protein sequence ID" value="CAA9453719.1"/>
    <property type="molecule type" value="Genomic_DNA"/>
</dbReference>
<proteinExistence type="predicted"/>
<evidence type="ECO:0000256" key="2">
    <source>
        <dbReference type="SAM" id="Phobius"/>
    </source>
</evidence>
<feature type="transmembrane region" description="Helical" evidence="2">
    <location>
        <begin position="21"/>
        <end position="39"/>
    </location>
</feature>
<gene>
    <name evidence="3" type="ORF">AVDCRST_MAG37-2665</name>
</gene>
<protein>
    <submittedName>
        <fullName evidence="3">Uncharacterized protein</fullName>
    </submittedName>
</protein>
<evidence type="ECO:0000256" key="1">
    <source>
        <dbReference type="SAM" id="MobiDB-lite"/>
    </source>
</evidence>
<feature type="transmembrane region" description="Helical" evidence="2">
    <location>
        <begin position="45"/>
        <end position="68"/>
    </location>
</feature>
<keyword evidence="2" id="KW-0812">Transmembrane</keyword>